<dbReference type="EMBL" id="CAJJDM010000275">
    <property type="protein sequence ID" value="CAD8118857.1"/>
    <property type="molecule type" value="Genomic_DNA"/>
</dbReference>
<dbReference type="Proteomes" id="UP000688137">
    <property type="component" value="Unassembled WGS sequence"/>
</dbReference>
<sequence>MSKTYQYSNQQTQMYRQKQQQEKALIEYYVYEDIQNLINLLYSRKAIHEYFQNDPNNPIVILSNNKVILQLNLSSGIHKDWHYQYQIIMNYLINYKMKKPLHQKLLNMWLKNL</sequence>
<accession>A0A8S1QVW2</accession>
<dbReference type="AlphaFoldDB" id="A0A8S1QVW2"/>
<proteinExistence type="predicted"/>
<comment type="caution">
    <text evidence="1">The sequence shown here is derived from an EMBL/GenBank/DDBJ whole genome shotgun (WGS) entry which is preliminary data.</text>
</comment>
<evidence type="ECO:0000313" key="2">
    <source>
        <dbReference type="Proteomes" id="UP000688137"/>
    </source>
</evidence>
<keyword evidence="2" id="KW-1185">Reference proteome</keyword>
<evidence type="ECO:0000313" key="1">
    <source>
        <dbReference type="EMBL" id="CAD8118857.1"/>
    </source>
</evidence>
<organism evidence="1 2">
    <name type="scientific">Paramecium primaurelia</name>
    <dbReference type="NCBI Taxonomy" id="5886"/>
    <lineage>
        <taxon>Eukaryota</taxon>
        <taxon>Sar</taxon>
        <taxon>Alveolata</taxon>
        <taxon>Ciliophora</taxon>
        <taxon>Intramacronucleata</taxon>
        <taxon>Oligohymenophorea</taxon>
        <taxon>Peniculida</taxon>
        <taxon>Parameciidae</taxon>
        <taxon>Paramecium</taxon>
    </lineage>
</organism>
<name>A0A8S1QVW2_PARPR</name>
<gene>
    <name evidence="1" type="ORF">PPRIM_AZ9-3.1.T2660004</name>
</gene>
<reference evidence="1" key="1">
    <citation type="submission" date="2021-01" db="EMBL/GenBank/DDBJ databases">
        <authorList>
            <consortium name="Genoscope - CEA"/>
            <person name="William W."/>
        </authorList>
    </citation>
    <scope>NUCLEOTIDE SEQUENCE</scope>
</reference>
<protein>
    <submittedName>
        <fullName evidence="1">Uncharacterized protein</fullName>
    </submittedName>
</protein>